<dbReference type="Pfam" id="PF08718">
    <property type="entry name" value="GLTP"/>
    <property type="match status" value="1"/>
</dbReference>
<dbReference type="Pfam" id="PF00248">
    <property type="entry name" value="Aldo_ket_red"/>
    <property type="match status" value="1"/>
</dbReference>
<reference evidence="6 7" key="1">
    <citation type="journal article" date="2024" name="Nat. Commun.">
        <title>Phylogenomics reveals the evolutionary origins of lichenization in chlorophyte algae.</title>
        <authorList>
            <person name="Puginier C."/>
            <person name="Libourel C."/>
            <person name="Otte J."/>
            <person name="Skaloud P."/>
            <person name="Haon M."/>
            <person name="Grisel S."/>
            <person name="Petersen M."/>
            <person name="Berrin J.G."/>
            <person name="Delaux P.M."/>
            <person name="Dal Grande F."/>
            <person name="Keller J."/>
        </authorList>
    </citation>
    <scope>NUCLEOTIDE SEQUENCE [LARGE SCALE GENOMIC DNA]</scope>
    <source>
        <strain evidence="6 7">SAG 2523</strain>
    </source>
</reference>
<comment type="caution">
    <text evidence="6">The sequence shown here is derived from an EMBL/GenBank/DDBJ whole genome shotgun (WGS) entry which is preliminary data.</text>
</comment>
<dbReference type="InterPro" id="IPR036812">
    <property type="entry name" value="NAD(P)_OxRdtase_dom_sf"/>
</dbReference>
<evidence type="ECO:0000313" key="6">
    <source>
        <dbReference type="EMBL" id="KAK9866609.1"/>
    </source>
</evidence>
<dbReference type="SUPFAM" id="SSF51430">
    <property type="entry name" value="NAD(P)-linked oxidoreductase"/>
    <property type="match status" value="1"/>
</dbReference>
<dbReference type="InterPro" id="IPR014830">
    <property type="entry name" value="Glycolipid_transfer_prot_dom"/>
</dbReference>
<feature type="compositionally biased region" description="Polar residues" evidence="2">
    <location>
        <begin position="199"/>
        <end position="209"/>
    </location>
</feature>
<evidence type="ECO:0000259" key="4">
    <source>
        <dbReference type="Pfam" id="PF00248"/>
    </source>
</evidence>
<feature type="compositionally biased region" description="Low complexity" evidence="2">
    <location>
        <begin position="210"/>
        <end position="235"/>
    </location>
</feature>
<accession>A0AAW1TE36</accession>
<name>A0AAW1TE36_9CHLO</name>
<evidence type="ECO:0000259" key="5">
    <source>
        <dbReference type="Pfam" id="PF08718"/>
    </source>
</evidence>
<dbReference type="AlphaFoldDB" id="A0AAW1TE36"/>
<dbReference type="EMBL" id="JALJOV010000147">
    <property type="protein sequence ID" value="KAK9866609.1"/>
    <property type="molecule type" value="Genomic_DNA"/>
</dbReference>
<feature type="region of interest" description="Disordered" evidence="2">
    <location>
        <begin position="199"/>
        <end position="245"/>
    </location>
</feature>
<dbReference type="CDD" id="cd19071">
    <property type="entry name" value="AKR_AKR1-5-like"/>
    <property type="match status" value="1"/>
</dbReference>
<keyword evidence="3" id="KW-1133">Transmembrane helix</keyword>
<dbReference type="InterPro" id="IPR036497">
    <property type="entry name" value="GLTP_sf"/>
</dbReference>
<organism evidence="6 7">
    <name type="scientific">Apatococcus fuscideae</name>
    <dbReference type="NCBI Taxonomy" id="2026836"/>
    <lineage>
        <taxon>Eukaryota</taxon>
        <taxon>Viridiplantae</taxon>
        <taxon>Chlorophyta</taxon>
        <taxon>core chlorophytes</taxon>
        <taxon>Trebouxiophyceae</taxon>
        <taxon>Chlorellales</taxon>
        <taxon>Chlorellaceae</taxon>
        <taxon>Apatococcus</taxon>
    </lineage>
</organism>
<feature type="domain" description="NADP-dependent oxidoreductase" evidence="4">
    <location>
        <begin position="326"/>
        <end position="577"/>
    </location>
</feature>
<dbReference type="SUPFAM" id="SSF110004">
    <property type="entry name" value="Glycolipid transfer protein, GLTP"/>
    <property type="match status" value="1"/>
</dbReference>
<dbReference type="InterPro" id="IPR023210">
    <property type="entry name" value="NADP_OxRdtase_dom"/>
</dbReference>
<dbReference type="Gene3D" id="1.10.3520.10">
    <property type="entry name" value="Glycolipid transfer protein"/>
    <property type="match status" value="1"/>
</dbReference>
<keyword evidence="7" id="KW-1185">Reference proteome</keyword>
<dbReference type="InterPro" id="IPR018170">
    <property type="entry name" value="Aldo/ket_reductase_CS"/>
</dbReference>
<evidence type="ECO:0000256" key="2">
    <source>
        <dbReference type="SAM" id="MobiDB-lite"/>
    </source>
</evidence>
<dbReference type="PRINTS" id="PR00069">
    <property type="entry name" value="ALDKETRDTASE"/>
</dbReference>
<sequence>MSKSEGPLPPLVKAFSDIDTSGKVTTQHFVDAIAKTFPFFDHLGTVFYFAKNEMEQKRETLVQAIKSCPTLDDVVAKDKQDKTATVKNSCTRNLHRLLYAVSFISELLSQLTKTANANMRTAAFEAYAQTLSNIHPFLVRTGVKASIYMLPTRESFMQSIGETDESTKAQAAELAPVAKKLVMKVESLFTGINMPKSEGTNWSATPNADTSKPSATAASTPTKAPETAAAEPAKPAAKDGGRGDLGFQSGQSSMAFMFTKPGNKRYWIGGASVLAVILLGVAFLSIGRGPSMQSTNLPQQVSRIPTARLNSGHEIPLLGWGSFMITGDKCREATKSAVQAGYRHIDTAITYGNEAEVGDGLRPHLESGDVNREDLFVTTKLWSDQHAKDAVEPALRESLRKLKLDYVDLFLVHWPITDQHGATLQPPMQETWEGMQDVVDQGLAKSIGVSNFSPEKIEEWFSGARMYPAVNQVEIHPHWRNDRTIKFCKEKGIHVTAYAPLSSPANMDSFPNDLKDPAVLDVAASTGKTPAQVLLRWGLQHGGSIIPKSSSVAHQKENLGAVGWELAEDDFAAVSNISSQMRYFEGQEMAYNSEGPWHSYEELWNEPMSPDQP</sequence>
<dbReference type="GO" id="GO:0120013">
    <property type="term" value="F:lipid transfer activity"/>
    <property type="evidence" value="ECO:0007669"/>
    <property type="project" value="InterPro"/>
</dbReference>
<protein>
    <submittedName>
        <fullName evidence="6">Uncharacterized protein</fullName>
    </submittedName>
</protein>
<dbReference type="PANTHER" id="PTHR11732">
    <property type="entry name" value="ALDO/KETO REDUCTASE"/>
    <property type="match status" value="1"/>
</dbReference>
<evidence type="ECO:0000256" key="3">
    <source>
        <dbReference type="SAM" id="Phobius"/>
    </source>
</evidence>
<dbReference type="GO" id="GO:0005737">
    <property type="term" value="C:cytoplasm"/>
    <property type="evidence" value="ECO:0007669"/>
    <property type="project" value="InterPro"/>
</dbReference>
<dbReference type="Proteomes" id="UP001485043">
    <property type="component" value="Unassembled WGS sequence"/>
</dbReference>
<dbReference type="InterPro" id="IPR020471">
    <property type="entry name" value="AKR"/>
</dbReference>
<dbReference type="PROSITE" id="PS00062">
    <property type="entry name" value="ALDOKETO_REDUCTASE_2"/>
    <property type="match status" value="1"/>
</dbReference>
<keyword evidence="3" id="KW-0472">Membrane</keyword>
<gene>
    <name evidence="6" type="ORF">WJX84_000733</name>
</gene>
<proteinExistence type="predicted"/>
<keyword evidence="3" id="KW-0812">Transmembrane</keyword>
<evidence type="ECO:0000313" key="7">
    <source>
        <dbReference type="Proteomes" id="UP001485043"/>
    </source>
</evidence>
<feature type="domain" description="Glycolipid transfer protein" evidence="5">
    <location>
        <begin position="24"/>
        <end position="161"/>
    </location>
</feature>
<evidence type="ECO:0000256" key="1">
    <source>
        <dbReference type="ARBA" id="ARBA00023002"/>
    </source>
</evidence>
<feature type="transmembrane region" description="Helical" evidence="3">
    <location>
        <begin position="266"/>
        <end position="286"/>
    </location>
</feature>
<dbReference type="PROSITE" id="PS00798">
    <property type="entry name" value="ALDOKETO_REDUCTASE_1"/>
    <property type="match status" value="1"/>
</dbReference>
<dbReference type="Gene3D" id="3.20.20.100">
    <property type="entry name" value="NADP-dependent oxidoreductase domain"/>
    <property type="match status" value="1"/>
</dbReference>
<dbReference type="GO" id="GO:0016616">
    <property type="term" value="F:oxidoreductase activity, acting on the CH-OH group of donors, NAD or NADP as acceptor"/>
    <property type="evidence" value="ECO:0007669"/>
    <property type="project" value="UniProtKB-ARBA"/>
</dbReference>
<dbReference type="FunFam" id="3.20.20.100:FF:000002">
    <property type="entry name" value="2,5-diketo-D-gluconic acid reductase A"/>
    <property type="match status" value="1"/>
</dbReference>
<keyword evidence="1" id="KW-0560">Oxidoreductase</keyword>